<keyword evidence="3 5" id="KW-0238">DNA-binding</keyword>
<evidence type="ECO:0000313" key="8">
    <source>
        <dbReference type="EMBL" id="KAJ7390318.1"/>
    </source>
</evidence>
<dbReference type="InterPro" id="IPR001275">
    <property type="entry name" value="DM_DNA-bd"/>
</dbReference>
<evidence type="ECO:0000256" key="4">
    <source>
        <dbReference type="ARBA" id="ARBA00023242"/>
    </source>
</evidence>
<feature type="region of interest" description="Disordered" evidence="6">
    <location>
        <begin position="147"/>
        <end position="167"/>
    </location>
</feature>
<reference evidence="8" key="1">
    <citation type="submission" date="2023-01" db="EMBL/GenBank/DDBJ databases">
        <title>Genome assembly of the deep-sea coral Lophelia pertusa.</title>
        <authorList>
            <person name="Herrera S."/>
            <person name="Cordes E."/>
        </authorList>
    </citation>
    <scope>NUCLEOTIDE SEQUENCE</scope>
    <source>
        <strain evidence="8">USNM1676648</strain>
        <tissue evidence="8">Polyp</tissue>
    </source>
</reference>
<evidence type="ECO:0000256" key="6">
    <source>
        <dbReference type="SAM" id="MobiDB-lite"/>
    </source>
</evidence>
<evidence type="ECO:0000259" key="7">
    <source>
        <dbReference type="PROSITE" id="PS50809"/>
    </source>
</evidence>
<dbReference type="GO" id="GO:0005634">
    <property type="term" value="C:nucleus"/>
    <property type="evidence" value="ECO:0007669"/>
    <property type="project" value="UniProtKB-SubCell"/>
</dbReference>
<protein>
    <submittedName>
        <fullName evidence="8">Doublesex-and mab-3- transcription factor C1 and C2</fullName>
    </submittedName>
</protein>
<gene>
    <name evidence="8" type="primary">DMRTC2</name>
    <name evidence="8" type="ORF">OS493_026194</name>
</gene>
<evidence type="ECO:0000256" key="1">
    <source>
        <dbReference type="ARBA" id="ARBA00022723"/>
    </source>
</evidence>
<organism evidence="8 9">
    <name type="scientific">Desmophyllum pertusum</name>
    <dbReference type="NCBI Taxonomy" id="174260"/>
    <lineage>
        <taxon>Eukaryota</taxon>
        <taxon>Metazoa</taxon>
        <taxon>Cnidaria</taxon>
        <taxon>Anthozoa</taxon>
        <taxon>Hexacorallia</taxon>
        <taxon>Scleractinia</taxon>
        <taxon>Caryophylliina</taxon>
        <taxon>Caryophylliidae</taxon>
        <taxon>Desmophyllum</taxon>
    </lineage>
</organism>
<dbReference type="InterPro" id="IPR036407">
    <property type="entry name" value="DM_DNA-bd_sf"/>
</dbReference>
<proteinExistence type="predicted"/>
<evidence type="ECO:0000256" key="5">
    <source>
        <dbReference type="PROSITE-ProRule" id="PRU00070"/>
    </source>
</evidence>
<feature type="compositionally biased region" description="Polar residues" evidence="6">
    <location>
        <begin position="1"/>
        <end position="13"/>
    </location>
</feature>
<dbReference type="SMART" id="SM00301">
    <property type="entry name" value="DM"/>
    <property type="match status" value="1"/>
</dbReference>
<dbReference type="EMBL" id="MU825418">
    <property type="protein sequence ID" value="KAJ7390318.1"/>
    <property type="molecule type" value="Genomic_DNA"/>
</dbReference>
<dbReference type="Pfam" id="PF00751">
    <property type="entry name" value="DM"/>
    <property type="match status" value="1"/>
</dbReference>
<dbReference type="GO" id="GO:0046872">
    <property type="term" value="F:metal ion binding"/>
    <property type="evidence" value="ECO:0007669"/>
    <property type="project" value="UniProtKB-KW"/>
</dbReference>
<comment type="caution">
    <text evidence="8">The sequence shown here is derived from an EMBL/GenBank/DDBJ whole genome shotgun (WGS) entry which is preliminary data.</text>
</comment>
<keyword evidence="9" id="KW-1185">Reference proteome</keyword>
<dbReference type="GO" id="GO:0000978">
    <property type="term" value="F:RNA polymerase II cis-regulatory region sequence-specific DNA binding"/>
    <property type="evidence" value="ECO:0007669"/>
    <property type="project" value="TreeGrafter"/>
</dbReference>
<dbReference type="SUPFAM" id="SSF82927">
    <property type="entry name" value="Cysteine-rich DNA binding domain, (DM domain)"/>
    <property type="match status" value="1"/>
</dbReference>
<dbReference type="AlphaFoldDB" id="A0A9W9ZYQ9"/>
<feature type="DNA-binding region" description="DM" evidence="5">
    <location>
        <begin position="25"/>
        <end position="78"/>
    </location>
</feature>
<dbReference type="PANTHER" id="PTHR12322">
    <property type="entry name" value="DOUBLESEX AND MAB-3 RELATED TRANSCRIPTION FACTOR DMRT"/>
    <property type="match status" value="1"/>
</dbReference>
<dbReference type="GO" id="GO:0000981">
    <property type="term" value="F:DNA-binding transcription factor activity, RNA polymerase II-specific"/>
    <property type="evidence" value="ECO:0007669"/>
    <property type="project" value="TreeGrafter"/>
</dbReference>
<evidence type="ECO:0000256" key="2">
    <source>
        <dbReference type="ARBA" id="ARBA00022833"/>
    </source>
</evidence>
<keyword evidence="4 5" id="KW-0539">Nucleus</keyword>
<feature type="domain" description="DM" evidence="7">
    <location>
        <begin position="25"/>
        <end position="78"/>
    </location>
</feature>
<evidence type="ECO:0000256" key="3">
    <source>
        <dbReference type="ARBA" id="ARBA00023125"/>
    </source>
</evidence>
<accession>A0A9W9ZYQ9</accession>
<dbReference type="InterPro" id="IPR026607">
    <property type="entry name" value="DMRT"/>
</dbReference>
<dbReference type="Proteomes" id="UP001163046">
    <property type="component" value="Unassembled WGS sequence"/>
</dbReference>
<keyword evidence="1 5" id="KW-0479">Metal-binding</keyword>
<name>A0A9W9ZYQ9_9CNID</name>
<keyword evidence="2 5" id="KW-0862">Zinc</keyword>
<comment type="subcellular location">
    <subcellularLocation>
        <location evidence="5">Nucleus</location>
    </subcellularLocation>
</comment>
<sequence length="252" mass="28439">MFSKSNSNITSDSRQARVARQKPKCTRCRNHGIYPVPLKGHRNVCPYKLCNCKHCVLILERRRVAMKPERQTEVIHEKSTRKKRPSKKITVEKVENAETKIQDEALINPIMADVLPTPFLQGKGHLPQPIANNLTVAVNTGEVSNAKQGSSSLLKEQPRRLPECTNLPNPPHPYYGYLHCSPRMRNYTACAPPNITVGPHGFHRMIVPDHQTNWFLSYSPVDSPNYSAPYPQGFAINSAPLNLSVQRSPELF</sequence>
<feature type="region of interest" description="Disordered" evidence="6">
    <location>
        <begin position="1"/>
        <end position="22"/>
    </location>
</feature>
<dbReference type="GO" id="GO:0007548">
    <property type="term" value="P:sex differentiation"/>
    <property type="evidence" value="ECO:0007669"/>
    <property type="project" value="TreeGrafter"/>
</dbReference>
<dbReference type="PANTHER" id="PTHR12322:SF53">
    <property type="entry name" value="DOUBLESEX-MAB RELATED 11E"/>
    <property type="match status" value="1"/>
</dbReference>
<evidence type="ECO:0000313" key="9">
    <source>
        <dbReference type="Proteomes" id="UP001163046"/>
    </source>
</evidence>
<dbReference type="PROSITE" id="PS50809">
    <property type="entry name" value="DM_2"/>
    <property type="match status" value="1"/>
</dbReference>
<dbReference type="OrthoDB" id="5961718at2759"/>
<dbReference type="Gene3D" id="4.10.1040.10">
    <property type="entry name" value="DM DNA-binding domain"/>
    <property type="match status" value="1"/>
</dbReference>